<keyword evidence="2" id="KW-1185">Reference proteome</keyword>
<accession>A0A1X0Y8K5</accession>
<reference evidence="1 2" key="1">
    <citation type="submission" date="2017-03" db="EMBL/GenBank/DDBJ databases">
        <title>Genomic insights into Mycobacterium simiae human colonization.</title>
        <authorList>
            <person name="Steffani J.L."/>
            <person name="Brunck M.E."/>
            <person name="Cruz E."/>
            <person name="Montiel R."/>
            <person name="Barona F."/>
        </authorList>
    </citation>
    <scope>NUCLEOTIDE SEQUENCE [LARGE SCALE GENOMIC DNA]</scope>
    <source>
        <strain evidence="1 2">MsiGto</strain>
    </source>
</reference>
<gene>
    <name evidence="1" type="ORF">B5M45_10075</name>
</gene>
<dbReference type="STRING" id="1784.VC42_20080"/>
<evidence type="ECO:0008006" key="3">
    <source>
        <dbReference type="Google" id="ProtNLM"/>
    </source>
</evidence>
<name>A0A1X0Y8K5_MYCSI</name>
<evidence type="ECO:0000313" key="1">
    <source>
        <dbReference type="EMBL" id="ORJ61423.1"/>
    </source>
</evidence>
<organism evidence="1 2">
    <name type="scientific">Mycobacterium simiae</name>
    <name type="common">Mycobacterium habana</name>
    <dbReference type="NCBI Taxonomy" id="1784"/>
    <lineage>
        <taxon>Bacteria</taxon>
        <taxon>Bacillati</taxon>
        <taxon>Actinomycetota</taxon>
        <taxon>Actinomycetes</taxon>
        <taxon>Mycobacteriales</taxon>
        <taxon>Mycobacteriaceae</taxon>
        <taxon>Mycobacterium</taxon>
        <taxon>Mycobacterium simiae complex</taxon>
    </lineage>
</organism>
<dbReference type="AlphaFoldDB" id="A0A1X0Y8K5"/>
<sequence length="105" mass="11167">MNSGLTDLQKNGPVDLKLSTQTRDAYLDIVKTFHDALNTQLTTIKNLPSLGDPGTLGSAIQTKNNLALDISGLDGIEQSVNQYLSYLQQFSATVKAAADRLTGAG</sequence>
<comment type="caution">
    <text evidence="1">The sequence shown here is derived from an EMBL/GenBank/DDBJ whole genome shotgun (WGS) entry which is preliminary data.</text>
</comment>
<proteinExistence type="predicted"/>
<evidence type="ECO:0000313" key="2">
    <source>
        <dbReference type="Proteomes" id="UP000193040"/>
    </source>
</evidence>
<dbReference type="Proteomes" id="UP000193040">
    <property type="component" value="Unassembled WGS sequence"/>
</dbReference>
<protein>
    <recommendedName>
        <fullName evidence="3">PE family protein</fullName>
    </recommendedName>
</protein>
<dbReference type="EMBL" id="MZZM01000015">
    <property type="protein sequence ID" value="ORJ61423.1"/>
    <property type="molecule type" value="Genomic_DNA"/>
</dbReference>